<evidence type="ECO:0000256" key="2">
    <source>
        <dbReference type="ARBA" id="ARBA00012483"/>
    </source>
</evidence>
<dbReference type="SUPFAM" id="SSF57850">
    <property type="entry name" value="RING/U-box"/>
    <property type="match status" value="1"/>
</dbReference>
<dbReference type="SMART" id="SM00184">
    <property type="entry name" value="RING"/>
    <property type="match status" value="1"/>
</dbReference>
<dbReference type="CDD" id="cd16461">
    <property type="entry name" value="RING-H2_EL5-like"/>
    <property type="match status" value="1"/>
</dbReference>
<dbReference type="GO" id="GO:0008270">
    <property type="term" value="F:zinc ion binding"/>
    <property type="evidence" value="ECO:0007669"/>
    <property type="project" value="UniProtKB-KW"/>
</dbReference>
<sequence>MSETISIRLALASMILFSGRSAFLVRIACIVLVPAGMIAGSMLYFIGFRWGLSILVVVTVLFCVHWPFVADHIGDDGGGSLPVRQVQQPARTDMPVQPRCVGLVASAIAALPAYSYEKKAGGDECAVCLGELQRGEVVKQLPACAHLFHDGCIDAWLRSHVTCPVCRSLVDASPPVAAGVVLRRTE</sequence>
<evidence type="ECO:0000256" key="5">
    <source>
        <dbReference type="ARBA" id="ARBA00022833"/>
    </source>
</evidence>
<dbReference type="EC" id="2.3.2.27" evidence="2"/>
<feature type="domain" description="RING-type" evidence="9">
    <location>
        <begin position="125"/>
        <end position="167"/>
    </location>
</feature>
<evidence type="ECO:0000313" key="10">
    <source>
        <dbReference type="EMBL" id="KAG2612058.1"/>
    </source>
</evidence>
<proteinExistence type="inferred from homology"/>
<keyword evidence="5" id="KW-0862">Zinc</keyword>
<evidence type="ECO:0000256" key="6">
    <source>
        <dbReference type="ARBA" id="ARBA00024209"/>
    </source>
</evidence>
<dbReference type="InterPro" id="IPR053238">
    <property type="entry name" value="RING-H2_zinc_finger"/>
</dbReference>
<organism evidence="10 11">
    <name type="scientific">Panicum virgatum</name>
    <name type="common">Blackwell switchgrass</name>
    <dbReference type="NCBI Taxonomy" id="38727"/>
    <lineage>
        <taxon>Eukaryota</taxon>
        <taxon>Viridiplantae</taxon>
        <taxon>Streptophyta</taxon>
        <taxon>Embryophyta</taxon>
        <taxon>Tracheophyta</taxon>
        <taxon>Spermatophyta</taxon>
        <taxon>Magnoliopsida</taxon>
        <taxon>Liliopsida</taxon>
        <taxon>Poales</taxon>
        <taxon>Poaceae</taxon>
        <taxon>PACMAD clade</taxon>
        <taxon>Panicoideae</taxon>
        <taxon>Panicodae</taxon>
        <taxon>Paniceae</taxon>
        <taxon>Panicinae</taxon>
        <taxon>Panicum</taxon>
        <taxon>Panicum sect. Hiantes</taxon>
    </lineage>
</organism>
<dbReference type="EMBL" id="CM029043">
    <property type="protein sequence ID" value="KAG2612058.1"/>
    <property type="molecule type" value="Genomic_DNA"/>
</dbReference>
<dbReference type="PANTHER" id="PTHR14155:SF522">
    <property type="entry name" value="OS06G0537600 PROTEIN"/>
    <property type="match status" value="1"/>
</dbReference>
<keyword evidence="11" id="KW-1185">Reference proteome</keyword>
<dbReference type="AlphaFoldDB" id="A0A8T0TQR2"/>
<dbReference type="PANTHER" id="PTHR14155">
    <property type="entry name" value="RING FINGER DOMAIN-CONTAINING"/>
    <property type="match status" value="1"/>
</dbReference>
<comment type="caution">
    <text evidence="10">The sequence shown here is derived from an EMBL/GenBank/DDBJ whole genome shotgun (WGS) entry which is preliminary data.</text>
</comment>
<dbReference type="Pfam" id="PF13639">
    <property type="entry name" value="zf-RING_2"/>
    <property type="match status" value="1"/>
</dbReference>
<dbReference type="InterPro" id="IPR001841">
    <property type="entry name" value="Znf_RING"/>
</dbReference>
<accession>A0A8T0TQR2</accession>
<comment type="catalytic activity">
    <reaction evidence="1">
        <text>S-ubiquitinyl-[E2 ubiquitin-conjugating enzyme]-L-cysteine + [acceptor protein]-L-lysine = [E2 ubiquitin-conjugating enzyme]-L-cysteine + N(6)-ubiquitinyl-[acceptor protein]-L-lysine.</text>
        <dbReference type="EC" id="2.3.2.27"/>
    </reaction>
</comment>
<feature type="transmembrane region" description="Helical" evidence="8">
    <location>
        <begin position="23"/>
        <end position="46"/>
    </location>
</feature>
<dbReference type="Proteomes" id="UP000823388">
    <property type="component" value="Chromosome 4K"/>
</dbReference>
<keyword evidence="8" id="KW-0472">Membrane</keyword>
<keyword evidence="3" id="KW-0479">Metal-binding</keyword>
<evidence type="ECO:0000256" key="1">
    <source>
        <dbReference type="ARBA" id="ARBA00000900"/>
    </source>
</evidence>
<feature type="transmembrane region" description="Helical" evidence="8">
    <location>
        <begin position="52"/>
        <end position="70"/>
    </location>
</feature>
<dbReference type="InterPro" id="IPR013083">
    <property type="entry name" value="Znf_RING/FYVE/PHD"/>
</dbReference>
<gene>
    <name evidence="10" type="ORF">PVAP13_4KG249800</name>
</gene>
<reference evidence="10 11" key="1">
    <citation type="submission" date="2020-05" db="EMBL/GenBank/DDBJ databases">
        <title>WGS assembly of Panicum virgatum.</title>
        <authorList>
            <person name="Lovell J.T."/>
            <person name="Jenkins J."/>
            <person name="Shu S."/>
            <person name="Juenger T.E."/>
            <person name="Schmutz J."/>
        </authorList>
    </citation>
    <scope>NUCLEOTIDE SEQUENCE [LARGE SCALE GENOMIC DNA]</scope>
    <source>
        <strain evidence="11">cv. AP13</strain>
    </source>
</reference>
<keyword evidence="8" id="KW-0812">Transmembrane</keyword>
<evidence type="ECO:0000259" key="9">
    <source>
        <dbReference type="PROSITE" id="PS50089"/>
    </source>
</evidence>
<comment type="similarity">
    <text evidence="6">Belongs to the RING-type zinc finger family. ATL subfamily.</text>
</comment>
<protein>
    <recommendedName>
        <fullName evidence="2">RING-type E3 ubiquitin transferase</fullName>
        <ecNumber evidence="2">2.3.2.27</ecNumber>
    </recommendedName>
</protein>
<dbReference type="PROSITE" id="PS50089">
    <property type="entry name" value="ZF_RING_2"/>
    <property type="match status" value="1"/>
</dbReference>
<evidence type="ECO:0000256" key="7">
    <source>
        <dbReference type="PROSITE-ProRule" id="PRU00175"/>
    </source>
</evidence>
<dbReference type="GO" id="GO:0061630">
    <property type="term" value="F:ubiquitin protein ligase activity"/>
    <property type="evidence" value="ECO:0007669"/>
    <property type="project" value="UniProtKB-EC"/>
</dbReference>
<evidence type="ECO:0000256" key="3">
    <source>
        <dbReference type="ARBA" id="ARBA00022723"/>
    </source>
</evidence>
<name>A0A8T0TQR2_PANVG</name>
<keyword evidence="8" id="KW-1133">Transmembrane helix</keyword>
<dbReference type="Gene3D" id="3.30.40.10">
    <property type="entry name" value="Zinc/RING finger domain, C3HC4 (zinc finger)"/>
    <property type="match status" value="1"/>
</dbReference>
<keyword evidence="4 7" id="KW-0863">Zinc-finger</keyword>
<evidence type="ECO:0000313" key="11">
    <source>
        <dbReference type="Proteomes" id="UP000823388"/>
    </source>
</evidence>
<evidence type="ECO:0000256" key="4">
    <source>
        <dbReference type="ARBA" id="ARBA00022771"/>
    </source>
</evidence>
<evidence type="ECO:0000256" key="8">
    <source>
        <dbReference type="SAM" id="Phobius"/>
    </source>
</evidence>